<comment type="caution">
    <text evidence="1">The sequence shown here is derived from an EMBL/GenBank/DDBJ whole genome shotgun (WGS) entry which is preliminary data.</text>
</comment>
<reference evidence="1" key="1">
    <citation type="submission" date="2022-02" db="EMBL/GenBank/DDBJ databases">
        <title>Plant Genome Project.</title>
        <authorList>
            <person name="Zhang R.-G."/>
        </authorList>
    </citation>
    <scope>NUCLEOTIDE SEQUENCE</scope>
    <source>
        <strain evidence="1">AT1</strain>
    </source>
</reference>
<gene>
    <name evidence="1" type="ORF">RHMOL_Rhmol13G0042600</name>
</gene>
<sequence>MVCSVPLCFLLLVFIKRRGEVEEDEDEIFSLALYEEHVVLCEVLNDAINDGAYAKYLVKNTVLVTFNNKPVEGLKSLVSMVETCNEDFMKFTFGNHKILVLPTNIARSRTPDILKAYSVRCAMSDDLKELVKLT</sequence>
<dbReference type="EMBL" id="CM046400">
    <property type="protein sequence ID" value="KAI8523031.1"/>
    <property type="molecule type" value="Genomic_DNA"/>
</dbReference>
<protein>
    <submittedName>
        <fullName evidence="1">Uncharacterized protein</fullName>
    </submittedName>
</protein>
<keyword evidence="2" id="KW-1185">Reference proteome</keyword>
<name>A0ACC0L2S1_RHOML</name>
<dbReference type="Proteomes" id="UP001062846">
    <property type="component" value="Chromosome 13"/>
</dbReference>
<accession>A0ACC0L2S1</accession>
<organism evidence="1 2">
    <name type="scientific">Rhododendron molle</name>
    <name type="common">Chinese azalea</name>
    <name type="synonym">Azalea mollis</name>
    <dbReference type="NCBI Taxonomy" id="49168"/>
    <lineage>
        <taxon>Eukaryota</taxon>
        <taxon>Viridiplantae</taxon>
        <taxon>Streptophyta</taxon>
        <taxon>Embryophyta</taxon>
        <taxon>Tracheophyta</taxon>
        <taxon>Spermatophyta</taxon>
        <taxon>Magnoliopsida</taxon>
        <taxon>eudicotyledons</taxon>
        <taxon>Gunneridae</taxon>
        <taxon>Pentapetalae</taxon>
        <taxon>asterids</taxon>
        <taxon>Ericales</taxon>
        <taxon>Ericaceae</taxon>
        <taxon>Ericoideae</taxon>
        <taxon>Rhodoreae</taxon>
        <taxon>Rhododendron</taxon>
    </lineage>
</organism>
<evidence type="ECO:0000313" key="1">
    <source>
        <dbReference type="EMBL" id="KAI8523031.1"/>
    </source>
</evidence>
<proteinExistence type="predicted"/>
<evidence type="ECO:0000313" key="2">
    <source>
        <dbReference type="Proteomes" id="UP001062846"/>
    </source>
</evidence>